<dbReference type="InParanoid" id="A0A0C2ZA48"/>
<sequence>MKNSFRRLLAGPSKGISGVLDGHVHPSPETKRDFVSNDPVSIQCLRPYCALTTPSSLTSDIHRWCDSNS</sequence>
<dbReference type="Proteomes" id="UP000053989">
    <property type="component" value="Unassembled WGS sequence"/>
</dbReference>
<name>A0A0C2ZA48_9AGAM</name>
<evidence type="ECO:0000313" key="2">
    <source>
        <dbReference type="Proteomes" id="UP000053989"/>
    </source>
</evidence>
<accession>A0A0C2ZA48</accession>
<dbReference type="EMBL" id="KN822081">
    <property type="protein sequence ID" value="KIM58748.1"/>
    <property type="molecule type" value="Genomic_DNA"/>
</dbReference>
<reference evidence="1 2" key="1">
    <citation type="submission" date="2014-04" db="EMBL/GenBank/DDBJ databases">
        <authorList>
            <consortium name="DOE Joint Genome Institute"/>
            <person name="Kuo A."/>
            <person name="Kohler A."/>
            <person name="Nagy L.G."/>
            <person name="Floudas D."/>
            <person name="Copeland A."/>
            <person name="Barry K.W."/>
            <person name="Cichocki N."/>
            <person name="Veneault-Fourrey C."/>
            <person name="LaButti K."/>
            <person name="Lindquist E.A."/>
            <person name="Lipzen A."/>
            <person name="Lundell T."/>
            <person name="Morin E."/>
            <person name="Murat C."/>
            <person name="Sun H."/>
            <person name="Tunlid A."/>
            <person name="Henrissat B."/>
            <person name="Grigoriev I.V."/>
            <person name="Hibbett D.S."/>
            <person name="Martin F."/>
            <person name="Nordberg H.P."/>
            <person name="Cantor M.N."/>
            <person name="Hua S.X."/>
        </authorList>
    </citation>
    <scope>NUCLEOTIDE SEQUENCE [LARGE SCALE GENOMIC DNA]</scope>
    <source>
        <strain evidence="1 2">Foug A</strain>
    </source>
</reference>
<organism evidence="1 2">
    <name type="scientific">Scleroderma citrinum Foug A</name>
    <dbReference type="NCBI Taxonomy" id="1036808"/>
    <lineage>
        <taxon>Eukaryota</taxon>
        <taxon>Fungi</taxon>
        <taxon>Dikarya</taxon>
        <taxon>Basidiomycota</taxon>
        <taxon>Agaricomycotina</taxon>
        <taxon>Agaricomycetes</taxon>
        <taxon>Agaricomycetidae</taxon>
        <taxon>Boletales</taxon>
        <taxon>Sclerodermatineae</taxon>
        <taxon>Sclerodermataceae</taxon>
        <taxon>Scleroderma</taxon>
    </lineage>
</organism>
<protein>
    <submittedName>
        <fullName evidence="1">Uncharacterized protein</fullName>
    </submittedName>
</protein>
<gene>
    <name evidence="1" type="ORF">SCLCIDRAFT_1218285</name>
</gene>
<keyword evidence="2" id="KW-1185">Reference proteome</keyword>
<dbReference type="AlphaFoldDB" id="A0A0C2ZA48"/>
<evidence type="ECO:0000313" key="1">
    <source>
        <dbReference type="EMBL" id="KIM58748.1"/>
    </source>
</evidence>
<reference evidence="2" key="2">
    <citation type="submission" date="2015-01" db="EMBL/GenBank/DDBJ databases">
        <title>Evolutionary Origins and Diversification of the Mycorrhizal Mutualists.</title>
        <authorList>
            <consortium name="DOE Joint Genome Institute"/>
            <consortium name="Mycorrhizal Genomics Consortium"/>
            <person name="Kohler A."/>
            <person name="Kuo A."/>
            <person name="Nagy L.G."/>
            <person name="Floudas D."/>
            <person name="Copeland A."/>
            <person name="Barry K.W."/>
            <person name="Cichocki N."/>
            <person name="Veneault-Fourrey C."/>
            <person name="LaButti K."/>
            <person name="Lindquist E.A."/>
            <person name="Lipzen A."/>
            <person name="Lundell T."/>
            <person name="Morin E."/>
            <person name="Murat C."/>
            <person name="Riley R."/>
            <person name="Ohm R."/>
            <person name="Sun H."/>
            <person name="Tunlid A."/>
            <person name="Henrissat B."/>
            <person name="Grigoriev I.V."/>
            <person name="Hibbett D.S."/>
            <person name="Martin F."/>
        </authorList>
    </citation>
    <scope>NUCLEOTIDE SEQUENCE [LARGE SCALE GENOMIC DNA]</scope>
    <source>
        <strain evidence="2">Foug A</strain>
    </source>
</reference>
<dbReference type="HOGENOM" id="CLU_2777431_0_0_1"/>
<proteinExistence type="predicted"/>